<keyword evidence="5" id="KW-0406">Ion transport</keyword>
<evidence type="ECO:0000256" key="2">
    <source>
        <dbReference type="ARBA" id="ARBA00022448"/>
    </source>
</evidence>
<dbReference type="EMBL" id="JBHSGL010000005">
    <property type="protein sequence ID" value="MFC4712276.1"/>
    <property type="molecule type" value="Genomic_DNA"/>
</dbReference>
<dbReference type="PANTHER" id="PTHR11537:SF254">
    <property type="entry name" value="POTASSIUM VOLTAGE-GATED CHANNEL PROTEIN SHAB"/>
    <property type="match status" value="1"/>
</dbReference>
<evidence type="ECO:0000256" key="3">
    <source>
        <dbReference type="ARBA" id="ARBA00022692"/>
    </source>
</evidence>
<comment type="subcellular location">
    <subcellularLocation>
        <location evidence="1">Membrane</location>
        <topology evidence="1">Multi-pass membrane protein</topology>
    </subcellularLocation>
</comment>
<keyword evidence="3 8" id="KW-0812">Transmembrane</keyword>
<dbReference type="Proteomes" id="UP001595932">
    <property type="component" value="Unassembled WGS sequence"/>
</dbReference>
<evidence type="ECO:0000256" key="6">
    <source>
        <dbReference type="ARBA" id="ARBA00023136"/>
    </source>
</evidence>
<evidence type="ECO:0000256" key="4">
    <source>
        <dbReference type="ARBA" id="ARBA00022989"/>
    </source>
</evidence>
<evidence type="ECO:0000256" key="5">
    <source>
        <dbReference type="ARBA" id="ARBA00023065"/>
    </source>
</evidence>
<keyword evidence="6 8" id="KW-0472">Membrane</keyword>
<keyword evidence="2" id="KW-0813">Transport</keyword>
<feature type="transmembrane region" description="Helical" evidence="8">
    <location>
        <begin position="34"/>
        <end position="55"/>
    </location>
</feature>
<gene>
    <name evidence="10" type="ORF">ACFO5U_05390</name>
</gene>
<protein>
    <submittedName>
        <fullName evidence="10">Potassium channel family protein</fullName>
    </submittedName>
</protein>
<evidence type="ECO:0000259" key="9">
    <source>
        <dbReference type="Pfam" id="PF07885"/>
    </source>
</evidence>
<evidence type="ECO:0000313" key="11">
    <source>
        <dbReference type="Proteomes" id="UP001595932"/>
    </source>
</evidence>
<keyword evidence="7 10" id="KW-0407">Ion channel</keyword>
<reference evidence="11" key="1">
    <citation type="journal article" date="2019" name="Int. J. Syst. Evol. Microbiol.">
        <title>The Global Catalogue of Microorganisms (GCM) 10K type strain sequencing project: providing services to taxonomists for standard genome sequencing and annotation.</title>
        <authorList>
            <consortium name="The Broad Institute Genomics Platform"/>
            <consortium name="The Broad Institute Genome Sequencing Center for Infectious Disease"/>
            <person name="Wu L."/>
            <person name="Ma J."/>
        </authorList>
    </citation>
    <scope>NUCLEOTIDE SEQUENCE [LARGE SCALE GENOMIC DNA]</scope>
    <source>
        <strain evidence="11">CGMCC 1.12151</strain>
    </source>
</reference>
<comment type="caution">
    <text evidence="10">The sequence shown here is derived from an EMBL/GenBank/DDBJ whole genome shotgun (WGS) entry which is preliminary data.</text>
</comment>
<organism evidence="10 11">
    <name type="scientific">Planococcus dechangensis</name>
    <dbReference type="NCBI Taxonomy" id="1176255"/>
    <lineage>
        <taxon>Bacteria</taxon>
        <taxon>Bacillati</taxon>
        <taxon>Bacillota</taxon>
        <taxon>Bacilli</taxon>
        <taxon>Bacillales</taxon>
        <taxon>Caryophanaceae</taxon>
        <taxon>Planococcus</taxon>
    </lineage>
</organism>
<feature type="transmembrane region" description="Helical" evidence="8">
    <location>
        <begin position="170"/>
        <end position="195"/>
    </location>
</feature>
<evidence type="ECO:0000256" key="7">
    <source>
        <dbReference type="ARBA" id="ARBA00023303"/>
    </source>
</evidence>
<sequence>MNNQMKKSAFLYEMFMLVLVIISLFFAFSADERFIVFDWIIWGIFFVDYFTRLYLADKKWAYIKSHPLELIAIIPFDSIFRAARFVRIFRVIKLMGIGSHYMRPVYAILKTNGLDKLLITTLVLLFLVPIPLIMVEPDINTFTDAVWWAVVTTTTVGYGDMYPSTGLGRMLAVVLMILGIGIIGTFTSAISAYFTDKKELTQEQMVFEVIATLNKMESISIADKEVILNYLNRKD</sequence>
<accession>A0ABV9M8Z3</accession>
<dbReference type="PANTHER" id="PTHR11537">
    <property type="entry name" value="VOLTAGE-GATED POTASSIUM CHANNEL"/>
    <property type="match status" value="1"/>
</dbReference>
<dbReference type="Pfam" id="PF07885">
    <property type="entry name" value="Ion_trans_2"/>
    <property type="match status" value="1"/>
</dbReference>
<keyword evidence="4 8" id="KW-1133">Transmembrane helix</keyword>
<dbReference type="InterPro" id="IPR028325">
    <property type="entry name" value="VG_K_chnl"/>
</dbReference>
<dbReference type="SUPFAM" id="SSF81324">
    <property type="entry name" value="Voltage-gated potassium channels"/>
    <property type="match status" value="1"/>
</dbReference>
<dbReference type="Gene3D" id="1.20.120.350">
    <property type="entry name" value="Voltage-gated potassium channels. Chain C"/>
    <property type="match status" value="1"/>
</dbReference>
<dbReference type="Gene3D" id="1.10.287.70">
    <property type="match status" value="1"/>
</dbReference>
<keyword evidence="11" id="KW-1185">Reference proteome</keyword>
<dbReference type="GO" id="GO:0034220">
    <property type="term" value="P:monoatomic ion transmembrane transport"/>
    <property type="evidence" value="ECO:0007669"/>
    <property type="project" value="UniProtKB-KW"/>
</dbReference>
<proteinExistence type="predicted"/>
<dbReference type="InterPro" id="IPR027359">
    <property type="entry name" value="Volt_channel_dom_sf"/>
</dbReference>
<feature type="transmembrane region" description="Helical" evidence="8">
    <location>
        <begin position="9"/>
        <end position="28"/>
    </location>
</feature>
<evidence type="ECO:0000313" key="10">
    <source>
        <dbReference type="EMBL" id="MFC4712276.1"/>
    </source>
</evidence>
<dbReference type="InterPro" id="IPR013099">
    <property type="entry name" value="K_chnl_dom"/>
</dbReference>
<feature type="domain" description="Potassium channel" evidence="9">
    <location>
        <begin position="121"/>
        <end position="195"/>
    </location>
</feature>
<name>A0ABV9M8Z3_9BACL</name>
<feature type="transmembrane region" description="Helical" evidence="8">
    <location>
        <begin position="117"/>
        <end position="135"/>
    </location>
</feature>
<evidence type="ECO:0000256" key="1">
    <source>
        <dbReference type="ARBA" id="ARBA00004141"/>
    </source>
</evidence>
<evidence type="ECO:0000256" key="8">
    <source>
        <dbReference type="SAM" id="Phobius"/>
    </source>
</evidence>